<proteinExistence type="predicted"/>
<dbReference type="Proteomes" id="UP000615446">
    <property type="component" value="Unassembled WGS sequence"/>
</dbReference>
<gene>
    <name evidence="2" type="ORF">RCL2_002094400</name>
</gene>
<dbReference type="AlphaFoldDB" id="A0A8H3LY60"/>
<dbReference type="SUPFAM" id="SSF56112">
    <property type="entry name" value="Protein kinase-like (PK-like)"/>
    <property type="match status" value="1"/>
</dbReference>
<protein>
    <recommendedName>
        <fullName evidence="1">DUF6826 domain-containing protein</fullName>
    </recommendedName>
</protein>
<reference evidence="2" key="1">
    <citation type="submission" date="2019-10" db="EMBL/GenBank/DDBJ databases">
        <title>Conservation and host-specific expression of non-tandemly repeated heterogenous ribosome RNA gene in arbuscular mycorrhizal fungi.</title>
        <authorList>
            <person name="Maeda T."/>
            <person name="Kobayashi Y."/>
            <person name="Nakagawa T."/>
            <person name="Ezawa T."/>
            <person name="Yamaguchi K."/>
            <person name="Bino T."/>
            <person name="Nishimoto Y."/>
            <person name="Shigenobu S."/>
            <person name="Kawaguchi M."/>
        </authorList>
    </citation>
    <scope>NUCLEOTIDE SEQUENCE</scope>
    <source>
        <strain evidence="2">HR1</strain>
    </source>
</reference>
<accession>A0A8H3LY60</accession>
<comment type="caution">
    <text evidence="2">The sequence shown here is derived from an EMBL/GenBank/DDBJ whole genome shotgun (WGS) entry which is preliminary data.</text>
</comment>
<dbReference type="InterPro" id="IPR049229">
    <property type="entry name" value="DUF6826"/>
</dbReference>
<dbReference type="Gene3D" id="1.10.510.10">
    <property type="entry name" value="Transferase(Phosphotransferase) domain 1"/>
    <property type="match status" value="1"/>
</dbReference>
<sequence>MSDIFIYINNLPFDTKEKAEILCFFTYGDAADTAKVETVLSTIKDDEVKVEYLRKCIRGEYMEEKRKRRDMELEYEKEKNKRFRFQTLLDATTHSLSRLWEVYNPTRVEVLWFEPSKRSLLFDTPPTNDRESSYQNYFIKRILSQLDINNCVMAVDTRGTKFLDGKAPDICTHSKGYSLTSHTVEVIGEIKPLGSCFTPTHKGQVLQYAVIALKHQKNLRKEITGFLTDCHDIMFIRICKGSEDSDTPYKISFSDQMSLSNQITTKYLRALLSTIYCHPMLGLAVQLDDLIASTSNSAIFGIINDTNSVVKVVRNNYFLENEIKILNELQMRQVIDEGIIKLINSSNTAMLLRPRATKSFKESQEPVSRLGDIVDKLRICHQNNLVHGDVRLSNILVYNDRLILADFGCALHEGKNWNGCGPTLPFRSLRLMEAIKVKEPTVKCQDDLFTFVQSIYIRLNEEQVIEADINSPNKVDEAIKFWQKVFEEGIWRNMYIFCNNLDYDNLKRYINELA</sequence>
<dbReference type="EMBL" id="BLAL01000229">
    <property type="protein sequence ID" value="GES94201.1"/>
    <property type="molecule type" value="Genomic_DNA"/>
</dbReference>
<name>A0A8H3LY60_9GLOM</name>
<dbReference type="OrthoDB" id="2385723at2759"/>
<feature type="domain" description="DUF6826" evidence="1">
    <location>
        <begin position="131"/>
        <end position="217"/>
    </location>
</feature>
<organism evidence="2 3">
    <name type="scientific">Rhizophagus clarus</name>
    <dbReference type="NCBI Taxonomy" id="94130"/>
    <lineage>
        <taxon>Eukaryota</taxon>
        <taxon>Fungi</taxon>
        <taxon>Fungi incertae sedis</taxon>
        <taxon>Mucoromycota</taxon>
        <taxon>Glomeromycotina</taxon>
        <taxon>Glomeromycetes</taxon>
        <taxon>Glomerales</taxon>
        <taxon>Glomeraceae</taxon>
        <taxon>Rhizophagus</taxon>
    </lineage>
</organism>
<dbReference type="Pfam" id="PF20713">
    <property type="entry name" value="DUF6826"/>
    <property type="match status" value="1"/>
</dbReference>
<dbReference type="PROSITE" id="PS00109">
    <property type="entry name" value="PROTEIN_KINASE_TYR"/>
    <property type="match status" value="1"/>
</dbReference>
<evidence type="ECO:0000259" key="1">
    <source>
        <dbReference type="Pfam" id="PF20713"/>
    </source>
</evidence>
<dbReference type="InterPro" id="IPR011009">
    <property type="entry name" value="Kinase-like_dom_sf"/>
</dbReference>
<dbReference type="GO" id="GO:0004672">
    <property type="term" value="F:protein kinase activity"/>
    <property type="evidence" value="ECO:0007669"/>
    <property type="project" value="InterPro"/>
</dbReference>
<evidence type="ECO:0000313" key="3">
    <source>
        <dbReference type="Proteomes" id="UP000615446"/>
    </source>
</evidence>
<evidence type="ECO:0000313" key="2">
    <source>
        <dbReference type="EMBL" id="GES94201.1"/>
    </source>
</evidence>
<dbReference type="InterPro" id="IPR008266">
    <property type="entry name" value="Tyr_kinase_AS"/>
</dbReference>